<organism evidence="1 2">
    <name type="scientific">Halogranum salarium B-1</name>
    <dbReference type="NCBI Taxonomy" id="1210908"/>
    <lineage>
        <taxon>Archaea</taxon>
        <taxon>Methanobacteriati</taxon>
        <taxon>Methanobacteriota</taxon>
        <taxon>Stenosarchaea group</taxon>
        <taxon>Halobacteria</taxon>
        <taxon>Halobacteriales</taxon>
        <taxon>Haloferacaceae</taxon>
    </lineage>
</organism>
<evidence type="ECO:0008006" key="3">
    <source>
        <dbReference type="Google" id="ProtNLM"/>
    </source>
</evidence>
<gene>
    <name evidence="1" type="ORF">HSB1_26770</name>
</gene>
<dbReference type="eggNOG" id="arCOG08113">
    <property type="taxonomic scope" value="Archaea"/>
</dbReference>
<evidence type="ECO:0000313" key="1">
    <source>
        <dbReference type="EMBL" id="EJN59256.1"/>
    </source>
</evidence>
<dbReference type="EMBL" id="ALJD01000006">
    <property type="protein sequence ID" value="EJN59256.1"/>
    <property type="molecule type" value="Genomic_DNA"/>
</dbReference>
<proteinExistence type="predicted"/>
<dbReference type="AlphaFoldDB" id="J3JFI6"/>
<accession>J3JFI6</accession>
<sequence length="327" mass="34479">MPLLAATPDGLYRTSLPPFDDGDAEQVLPHATRRLRRGPTGGVYAATDAGLYHASGDDDWTDWYDVGLPLDDVQDVLLLGDSLYAAGAPPAVYRCDEPSDEPSDDPSDGGWVECGFDSLPEAESWPTVSYRDEAKVRALAGHPDDPNRIIAGIETGGVVVSDDRGETWRDVSAGLPDESAEATEKSDDVHRLVAVSPDEWLAATGGGVYRTRDAGATWTAVHTGDRPYARSVFVNDGRLYTGVNASPPRWDTPDAAIYVGDVASDDPSLADVGERFAISFASAGPTVLAGCNDGTVLSGPGFDPAGRVPVSEETASAYGVVDLLLLL</sequence>
<dbReference type="OrthoDB" id="197823at2157"/>
<protein>
    <recommendedName>
        <fullName evidence="3">Glycosyl hydrolase</fullName>
    </recommendedName>
</protein>
<dbReference type="Proteomes" id="UP000007813">
    <property type="component" value="Unassembled WGS sequence"/>
</dbReference>
<dbReference type="InterPro" id="IPR015943">
    <property type="entry name" value="WD40/YVTN_repeat-like_dom_sf"/>
</dbReference>
<dbReference type="SUPFAM" id="SSF110296">
    <property type="entry name" value="Oligoxyloglucan reducing end-specific cellobiohydrolase"/>
    <property type="match status" value="1"/>
</dbReference>
<name>J3JFI6_9EURY</name>
<dbReference type="PATRIC" id="fig|1210908.3.peg.2564"/>
<dbReference type="Gene3D" id="2.130.10.10">
    <property type="entry name" value="YVTN repeat-like/Quinoprotein amine dehydrogenase"/>
    <property type="match status" value="1"/>
</dbReference>
<reference evidence="1 2" key="1">
    <citation type="journal article" date="2012" name="J. Bacteriol.">
        <title>Draft Genome Sequence of the Extremely Halophilic Archaeon Halogranum salarium B-1T.</title>
        <authorList>
            <person name="Kim K.K."/>
            <person name="Lee K.C."/>
            <person name="Lee J.S."/>
        </authorList>
    </citation>
    <scope>NUCLEOTIDE SEQUENCE [LARGE SCALE GENOMIC DNA]</scope>
    <source>
        <strain evidence="1 2">B-1</strain>
    </source>
</reference>
<evidence type="ECO:0000313" key="2">
    <source>
        <dbReference type="Proteomes" id="UP000007813"/>
    </source>
</evidence>
<comment type="caution">
    <text evidence="1">The sequence shown here is derived from an EMBL/GenBank/DDBJ whole genome shotgun (WGS) entry which is preliminary data.</text>
</comment>
<dbReference type="RefSeq" id="WP_009375272.1">
    <property type="nucleotide sequence ID" value="NZ_ALJD01000006.1"/>
</dbReference>